<organism evidence="2 3">
    <name type="scientific">Trichonephila inaurata madagascariensis</name>
    <dbReference type="NCBI Taxonomy" id="2747483"/>
    <lineage>
        <taxon>Eukaryota</taxon>
        <taxon>Metazoa</taxon>
        <taxon>Ecdysozoa</taxon>
        <taxon>Arthropoda</taxon>
        <taxon>Chelicerata</taxon>
        <taxon>Arachnida</taxon>
        <taxon>Araneae</taxon>
        <taxon>Araneomorphae</taxon>
        <taxon>Entelegynae</taxon>
        <taxon>Araneoidea</taxon>
        <taxon>Nephilidae</taxon>
        <taxon>Trichonephila</taxon>
        <taxon>Trichonephila inaurata</taxon>
    </lineage>
</organism>
<dbReference type="AlphaFoldDB" id="A0A8X7CKF1"/>
<name>A0A8X7CKF1_9ARAC</name>
<dbReference type="Proteomes" id="UP000886998">
    <property type="component" value="Unassembled WGS sequence"/>
</dbReference>
<reference evidence="2" key="1">
    <citation type="submission" date="2020-08" db="EMBL/GenBank/DDBJ databases">
        <title>Multicomponent nature underlies the extraordinary mechanical properties of spider dragline silk.</title>
        <authorList>
            <person name="Kono N."/>
            <person name="Nakamura H."/>
            <person name="Mori M."/>
            <person name="Yoshida Y."/>
            <person name="Ohtoshi R."/>
            <person name="Malay A.D."/>
            <person name="Moran D.A.P."/>
            <person name="Tomita M."/>
            <person name="Numata K."/>
            <person name="Arakawa K."/>
        </authorList>
    </citation>
    <scope>NUCLEOTIDE SEQUENCE</scope>
</reference>
<evidence type="ECO:0000256" key="1">
    <source>
        <dbReference type="SAM" id="MobiDB-lite"/>
    </source>
</evidence>
<evidence type="ECO:0000313" key="3">
    <source>
        <dbReference type="Proteomes" id="UP000886998"/>
    </source>
</evidence>
<proteinExistence type="predicted"/>
<sequence>MRLRSCSLQDLFRPRPRVGTCSTPRSPGGRGGGKDCEKCGQGQDAGVGGCLGRKVMADAVENESPLFLPPGPPLPREIFRSLREWRFSQCTKGRFQEVKVISGNRSLLRQGEIFAPKHLTSGIMSPFVINFTPPASSNPFHRHHSPIQDLKLPQSKASKR</sequence>
<gene>
    <name evidence="2" type="ORF">TNIN_41251</name>
</gene>
<feature type="region of interest" description="Disordered" evidence="1">
    <location>
        <begin position="138"/>
        <end position="160"/>
    </location>
</feature>
<protein>
    <submittedName>
        <fullName evidence="2">Uncharacterized protein</fullName>
    </submittedName>
</protein>
<comment type="caution">
    <text evidence="2">The sequence shown here is derived from an EMBL/GenBank/DDBJ whole genome shotgun (WGS) entry which is preliminary data.</text>
</comment>
<keyword evidence="3" id="KW-1185">Reference proteome</keyword>
<accession>A0A8X7CKF1</accession>
<evidence type="ECO:0000313" key="2">
    <source>
        <dbReference type="EMBL" id="GFY71838.1"/>
    </source>
</evidence>
<dbReference type="EMBL" id="BMAV01019113">
    <property type="protein sequence ID" value="GFY71838.1"/>
    <property type="molecule type" value="Genomic_DNA"/>
</dbReference>